<sequence>MFPCCGRSVVAETLQFCQRHRGRDRRLHRQHAQLRKRRDPEVSPRLGGAGPPARDADARVAGGAEPGRPDTAGPSRGGAHQRAQRAVQAALRLPLRHLRPRQRQTRHSAAAQPAPRQPARPRAPARRRGGEEDLSPAPAEPAVPRLAWACPARFHPSQTVTQLSDPSLPEAASAARPSDLGETLGSVCLKPTVTSELVGSFT</sequence>
<gene>
    <name evidence="2" type="ORF">ANANG_G00034650</name>
</gene>
<protein>
    <submittedName>
        <fullName evidence="2">Uncharacterized protein</fullName>
    </submittedName>
</protein>
<proteinExistence type="predicted"/>
<feature type="region of interest" description="Disordered" evidence="1">
    <location>
        <begin position="158"/>
        <end position="178"/>
    </location>
</feature>
<feature type="compositionally biased region" description="Low complexity" evidence="1">
    <location>
        <begin position="77"/>
        <end position="93"/>
    </location>
</feature>
<feature type="region of interest" description="Disordered" evidence="1">
    <location>
        <begin position="26"/>
        <end position="139"/>
    </location>
</feature>
<organism evidence="2 3">
    <name type="scientific">Anguilla anguilla</name>
    <name type="common">European freshwater eel</name>
    <name type="synonym">Muraena anguilla</name>
    <dbReference type="NCBI Taxonomy" id="7936"/>
    <lineage>
        <taxon>Eukaryota</taxon>
        <taxon>Metazoa</taxon>
        <taxon>Chordata</taxon>
        <taxon>Craniata</taxon>
        <taxon>Vertebrata</taxon>
        <taxon>Euteleostomi</taxon>
        <taxon>Actinopterygii</taxon>
        <taxon>Neopterygii</taxon>
        <taxon>Teleostei</taxon>
        <taxon>Anguilliformes</taxon>
        <taxon>Anguillidae</taxon>
        <taxon>Anguilla</taxon>
    </lineage>
</organism>
<evidence type="ECO:0000313" key="2">
    <source>
        <dbReference type="EMBL" id="KAG5854158.1"/>
    </source>
</evidence>
<keyword evidence="3" id="KW-1185">Reference proteome</keyword>
<evidence type="ECO:0000313" key="3">
    <source>
        <dbReference type="Proteomes" id="UP001044222"/>
    </source>
</evidence>
<dbReference type="Proteomes" id="UP001044222">
    <property type="component" value="Unassembled WGS sequence"/>
</dbReference>
<reference evidence="2" key="1">
    <citation type="submission" date="2021-01" db="EMBL/GenBank/DDBJ databases">
        <title>A chromosome-scale assembly of European eel, Anguilla anguilla.</title>
        <authorList>
            <person name="Henkel C."/>
            <person name="Jong-Raadsen S.A."/>
            <person name="Dufour S."/>
            <person name="Weltzien F.-A."/>
            <person name="Palstra A.P."/>
            <person name="Pelster B."/>
            <person name="Spaink H.P."/>
            <person name="Van Den Thillart G.E."/>
            <person name="Jansen H."/>
            <person name="Zahm M."/>
            <person name="Klopp C."/>
            <person name="Cedric C."/>
            <person name="Louis A."/>
            <person name="Berthelot C."/>
            <person name="Parey E."/>
            <person name="Roest Crollius H."/>
            <person name="Montfort J."/>
            <person name="Robinson-Rechavi M."/>
            <person name="Bucao C."/>
            <person name="Bouchez O."/>
            <person name="Gislard M."/>
            <person name="Lluch J."/>
            <person name="Milhes M."/>
            <person name="Lampietro C."/>
            <person name="Lopez Roques C."/>
            <person name="Donnadieu C."/>
            <person name="Braasch I."/>
            <person name="Desvignes T."/>
            <person name="Postlethwait J."/>
            <person name="Bobe J."/>
            <person name="Guiguen Y."/>
            <person name="Dirks R."/>
        </authorList>
    </citation>
    <scope>NUCLEOTIDE SEQUENCE</scope>
    <source>
        <strain evidence="2">Tag_6206</strain>
        <tissue evidence="2">Liver</tissue>
    </source>
</reference>
<feature type="compositionally biased region" description="Basic residues" evidence="1">
    <location>
        <begin position="94"/>
        <end position="106"/>
    </location>
</feature>
<dbReference type="EMBL" id="JAFIRN010000002">
    <property type="protein sequence ID" value="KAG5854158.1"/>
    <property type="molecule type" value="Genomic_DNA"/>
</dbReference>
<accession>A0A9D3S492</accession>
<dbReference type="AlphaFoldDB" id="A0A9D3S492"/>
<name>A0A9D3S492_ANGAN</name>
<feature type="compositionally biased region" description="Basic residues" evidence="1">
    <location>
        <begin position="26"/>
        <end position="37"/>
    </location>
</feature>
<comment type="caution">
    <text evidence="2">The sequence shown here is derived from an EMBL/GenBank/DDBJ whole genome shotgun (WGS) entry which is preliminary data.</text>
</comment>
<evidence type="ECO:0000256" key="1">
    <source>
        <dbReference type="SAM" id="MobiDB-lite"/>
    </source>
</evidence>